<evidence type="ECO:0000259" key="6">
    <source>
        <dbReference type="Pfam" id="PF01227"/>
    </source>
</evidence>
<protein>
    <recommendedName>
        <fullName evidence="5">GTP cyclohydrolase 1</fullName>
        <ecNumber evidence="5">3.5.4.16</ecNumber>
    </recommendedName>
    <alternativeName>
        <fullName evidence="5">GTP cyclohydrolase I</fullName>
        <shortName evidence="5">GTP-CH-I</shortName>
    </alternativeName>
</protein>
<dbReference type="AlphaFoldDB" id="A0A8J3HVV4"/>
<dbReference type="Gene3D" id="3.30.1130.10">
    <property type="match status" value="1"/>
</dbReference>
<comment type="similarity">
    <text evidence="5">Belongs to the GTP cyclohydrolase I family.</text>
</comment>
<organism evidence="7 8">
    <name type="scientific">Ktedonospora formicarum</name>
    <dbReference type="NCBI Taxonomy" id="2778364"/>
    <lineage>
        <taxon>Bacteria</taxon>
        <taxon>Bacillati</taxon>
        <taxon>Chloroflexota</taxon>
        <taxon>Ktedonobacteria</taxon>
        <taxon>Ktedonobacterales</taxon>
        <taxon>Ktedonobacteraceae</taxon>
        <taxon>Ktedonospora</taxon>
    </lineage>
</organism>
<dbReference type="GO" id="GO:0003934">
    <property type="term" value="F:GTP cyclohydrolase I activity"/>
    <property type="evidence" value="ECO:0007669"/>
    <property type="project" value="UniProtKB-UniRule"/>
</dbReference>
<dbReference type="NCBIfam" id="NF006825">
    <property type="entry name" value="PRK09347.1-2"/>
    <property type="match status" value="1"/>
</dbReference>
<dbReference type="GO" id="GO:0005525">
    <property type="term" value="F:GTP binding"/>
    <property type="evidence" value="ECO:0007669"/>
    <property type="project" value="UniProtKB-KW"/>
</dbReference>
<dbReference type="Proteomes" id="UP000612362">
    <property type="component" value="Unassembled WGS sequence"/>
</dbReference>
<comment type="caution">
    <text evidence="7">The sequence shown here is derived from an EMBL/GenBank/DDBJ whole genome shotgun (WGS) entry which is preliminary data.</text>
</comment>
<dbReference type="GO" id="GO:0005737">
    <property type="term" value="C:cytoplasm"/>
    <property type="evidence" value="ECO:0007669"/>
    <property type="project" value="TreeGrafter"/>
</dbReference>
<dbReference type="UniPathway" id="UPA00848">
    <property type="reaction ID" value="UER00151"/>
</dbReference>
<dbReference type="GO" id="GO:0006729">
    <property type="term" value="P:tetrahydrobiopterin biosynthetic process"/>
    <property type="evidence" value="ECO:0007669"/>
    <property type="project" value="TreeGrafter"/>
</dbReference>
<dbReference type="GO" id="GO:0008270">
    <property type="term" value="F:zinc ion binding"/>
    <property type="evidence" value="ECO:0007669"/>
    <property type="project" value="UniProtKB-UniRule"/>
</dbReference>
<evidence type="ECO:0000256" key="4">
    <source>
        <dbReference type="ARBA" id="ARBA00022801"/>
    </source>
</evidence>
<feature type="binding site" evidence="5">
    <location>
        <position position="108"/>
    </location>
    <ligand>
        <name>Zn(2+)</name>
        <dbReference type="ChEBI" id="CHEBI:29105"/>
    </ligand>
</feature>
<name>A0A8J3HVV4_9CHLR</name>
<comment type="catalytic activity">
    <reaction evidence="1 5">
        <text>GTP + H2O = 7,8-dihydroneopterin 3'-triphosphate + formate + H(+)</text>
        <dbReference type="Rhea" id="RHEA:17473"/>
        <dbReference type="ChEBI" id="CHEBI:15377"/>
        <dbReference type="ChEBI" id="CHEBI:15378"/>
        <dbReference type="ChEBI" id="CHEBI:15740"/>
        <dbReference type="ChEBI" id="CHEBI:37565"/>
        <dbReference type="ChEBI" id="CHEBI:58462"/>
        <dbReference type="EC" id="3.5.4.16"/>
    </reaction>
</comment>
<dbReference type="PANTHER" id="PTHR11109:SF7">
    <property type="entry name" value="GTP CYCLOHYDROLASE 1"/>
    <property type="match status" value="1"/>
</dbReference>
<evidence type="ECO:0000313" key="8">
    <source>
        <dbReference type="Proteomes" id="UP000612362"/>
    </source>
</evidence>
<keyword evidence="5" id="KW-0342">GTP-binding</keyword>
<keyword evidence="5" id="KW-0547">Nucleotide-binding</keyword>
<evidence type="ECO:0000256" key="1">
    <source>
        <dbReference type="ARBA" id="ARBA00001052"/>
    </source>
</evidence>
<evidence type="ECO:0000256" key="5">
    <source>
        <dbReference type="HAMAP-Rule" id="MF_00223"/>
    </source>
</evidence>
<feature type="domain" description="GTP cyclohydrolase I" evidence="6">
    <location>
        <begin position="34"/>
        <end position="211"/>
    </location>
</feature>
<keyword evidence="3 5" id="KW-0554">One-carbon metabolism</keyword>
<evidence type="ECO:0000256" key="2">
    <source>
        <dbReference type="ARBA" id="ARBA00005080"/>
    </source>
</evidence>
<keyword evidence="8" id="KW-1185">Reference proteome</keyword>
<dbReference type="InterPro" id="IPR043134">
    <property type="entry name" value="GTP-CH-I_N"/>
</dbReference>
<keyword evidence="5" id="KW-0862">Zinc</keyword>
<dbReference type="SUPFAM" id="SSF55620">
    <property type="entry name" value="Tetrahydrobiopterin biosynthesis enzymes-like"/>
    <property type="match status" value="1"/>
</dbReference>
<comment type="pathway">
    <text evidence="2 5">Cofactor biosynthesis; 7,8-dihydroneopterin triphosphate biosynthesis; 7,8-dihydroneopterin triphosphate from GTP: step 1/1.</text>
</comment>
<sequence>MTLNIDLDDLEFEDAIELKQRHISVEQMRTFEGYMAEIFEALGMNSHTPGTEDTPKRFLKAMLDATEGYDGDPNLIKVFPSEHPNGSKSHLSQVIEGPIHFFSLCEHHAFPFFGQAYVGYIANEHILGLSKLTRLVRVFAKRFSVQERITQQIASSLEAILQPQGVAVYLEANHLCMAMRGVRESSAITRTTAWRGEYEVSAELRSEFFATTNLRP</sequence>
<dbReference type="RefSeq" id="WP_220194376.1">
    <property type="nucleotide sequence ID" value="NZ_BNJF01000001.1"/>
</dbReference>
<dbReference type="PANTHER" id="PTHR11109">
    <property type="entry name" value="GTP CYCLOHYDROLASE I"/>
    <property type="match status" value="1"/>
</dbReference>
<dbReference type="Gene3D" id="1.10.286.10">
    <property type="match status" value="1"/>
</dbReference>
<dbReference type="GO" id="GO:0006730">
    <property type="term" value="P:one-carbon metabolic process"/>
    <property type="evidence" value="ECO:0007669"/>
    <property type="project" value="UniProtKB-UniRule"/>
</dbReference>
<keyword evidence="5" id="KW-0479">Metal-binding</keyword>
<dbReference type="InterPro" id="IPR001474">
    <property type="entry name" value="GTP_CycHdrlase_I"/>
</dbReference>
<evidence type="ECO:0000313" key="7">
    <source>
        <dbReference type="EMBL" id="GHO45017.1"/>
    </source>
</evidence>
<dbReference type="HAMAP" id="MF_00223">
    <property type="entry name" value="FolE"/>
    <property type="match status" value="1"/>
</dbReference>
<dbReference type="InterPro" id="IPR043133">
    <property type="entry name" value="GTP-CH-I_C/QueF"/>
</dbReference>
<feature type="binding site" evidence="5">
    <location>
        <position position="176"/>
    </location>
    <ligand>
        <name>Zn(2+)</name>
        <dbReference type="ChEBI" id="CHEBI:29105"/>
    </ligand>
</feature>
<evidence type="ECO:0000256" key="3">
    <source>
        <dbReference type="ARBA" id="ARBA00022563"/>
    </source>
</evidence>
<dbReference type="GO" id="GO:0046654">
    <property type="term" value="P:tetrahydrofolate biosynthetic process"/>
    <property type="evidence" value="ECO:0007669"/>
    <property type="project" value="UniProtKB-UniRule"/>
</dbReference>
<dbReference type="FunFam" id="3.30.1130.10:FF:000001">
    <property type="entry name" value="GTP cyclohydrolase 1"/>
    <property type="match status" value="1"/>
</dbReference>
<gene>
    <name evidence="5" type="primary">folE</name>
    <name evidence="7" type="ORF">KSX_31800</name>
</gene>
<dbReference type="NCBIfam" id="NF006826">
    <property type="entry name" value="PRK09347.1-3"/>
    <property type="match status" value="1"/>
</dbReference>
<dbReference type="Pfam" id="PF01227">
    <property type="entry name" value="GTP_cyclohydroI"/>
    <property type="match status" value="1"/>
</dbReference>
<dbReference type="InterPro" id="IPR020602">
    <property type="entry name" value="GTP_CycHdrlase_I_dom"/>
</dbReference>
<accession>A0A8J3HVV4</accession>
<keyword evidence="4 5" id="KW-0378">Hydrolase</keyword>
<dbReference type="EMBL" id="BNJF01000001">
    <property type="protein sequence ID" value="GHO45017.1"/>
    <property type="molecule type" value="Genomic_DNA"/>
</dbReference>
<comment type="subunit">
    <text evidence="5">Homopolymer.</text>
</comment>
<feature type="binding site" evidence="5">
    <location>
        <position position="105"/>
    </location>
    <ligand>
        <name>Zn(2+)</name>
        <dbReference type="ChEBI" id="CHEBI:29105"/>
    </ligand>
</feature>
<dbReference type="EC" id="3.5.4.16" evidence="5"/>
<proteinExistence type="inferred from homology"/>
<reference evidence="7" key="1">
    <citation type="submission" date="2020-10" db="EMBL/GenBank/DDBJ databases">
        <title>Taxonomic study of unclassified bacteria belonging to the class Ktedonobacteria.</title>
        <authorList>
            <person name="Yabe S."/>
            <person name="Wang C.M."/>
            <person name="Zheng Y."/>
            <person name="Sakai Y."/>
            <person name="Cavaletti L."/>
            <person name="Monciardini P."/>
            <person name="Donadio S."/>
        </authorList>
    </citation>
    <scope>NUCLEOTIDE SEQUENCE</scope>
    <source>
        <strain evidence="7">SOSP1-1</strain>
    </source>
</reference>